<protein>
    <submittedName>
        <fullName evidence="2">Uncharacterized protein</fullName>
    </submittedName>
</protein>
<organism evidence="2 3">
    <name type="scientific">Pseudonocardia sulfidoxydans NBRC 16205</name>
    <dbReference type="NCBI Taxonomy" id="1223511"/>
    <lineage>
        <taxon>Bacteria</taxon>
        <taxon>Bacillati</taxon>
        <taxon>Actinomycetota</taxon>
        <taxon>Actinomycetes</taxon>
        <taxon>Pseudonocardiales</taxon>
        <taxon>Pseudonocardiaceae</taxon>
        <taxon>Pseudonocardia</taxon>
    </lineage>
</organism>
<sequence>MARPVVQQIHRVAVDDLHRCMCDAAPFGVGEQLTHVRRVWREGQSSGTVELSVQEHERCSGGRCEIRGPVQGDAGRRGLVDTDDDRAGSVFVGHLGLHDDAYFGTPQPRPDGRAPPEDLGGFGRGRRSPSAVPAHSFFDTEPRVRAGPVGVSSPWR</sequence>
<dbReference type="AlphaFoldDB" id="A0A511DFS6"/>
<keyword evidence="3" id="KW-1185">Reference proteome</keyword>
<gene>
    <name evidence="2" type="ORF">PSU4_25990</name>
</gene>
<feature type="region of interest" description="Disordered" evidence="1">
    <location>
        <begin position="101"/>
        <end position="156"/>
    </location>
</feature>
<dbReference type="EMBL" id="BJVJ01000022">
    <property type="protein sequence ID" value="GEL23645.1"/>
    <property type="molecule type" value="Genomic_DNA"/>
</dbReference>
<evidence type="ECO:0000256" key="1">
    <source>
        <dbReference type="SAM" id="MobiDB-lite"/>
    </source>
</evidence>
<name>A0A511DFS6_9PSEU</name>
<accession>A0A511DFS6</accession>
<reference evidence="2 3" key="1">
    <citation type="submission" date="2019-07" db="EMBL/GenBank/DDBJ databases">
        <title>Whole genome shotgun sequence of Pseudonocardia sulfidoxydans NBRC 16205.</title>
        <authorList>
            <person name="Hosoyama A."/>
            <person name="Uohara A."/>
            <person name="Ohji S."/>
            <person name="Ichikawa N."/>
        </authorList>
    </citation>
    <scope>NUCLEOTIDE SEQUENCE [LARGE SCALE GENOMIC DNA]</scope>
    <source>
        <strain evidence="2 3">NBRC 16205</strain>
    </source>
</reference>
<comment type="caution">
    <text evidence="2">The sequence shown here is derived from an EMBL/GenBank/DDBJ whole genome shotgun (WGS) entry which is preliminary data.</text>
</comment>
<dbReference type="Proteomes" id="UP000321685">
    <property type="component" value="Unassembled WGS sequence"/>
</dbReference>
<proteinExistence type="predicted"/>
<evidence type="ECO:0000313" key="3">
    <source>
        <dbReference type="Proteomes" id="UP000321685"/>
    </source>
</evidence>
<evidence type="ECO:0000313" key="2">
    <source>
        <dbReference type="EMBL" id="GEL23645.1"/>
    </source>
</evidence>